<name>A0A6G7XF97_9MICO</name>
<dbReference type="RefSeq" id="WP_166291115.1">
    <property type="nucleotide sequence ID" value="NZ_CP049863.1"/>
</dbReference>
<protein>
    <submittedName>
        <fullName evidence="1">Uncharacterized protein</fullName>
    </submittedName>
</protein>
<reference evidence="1 2" key="1">
    <citation type="submission" date="2020-03" db="EMBL/GenBank/DDBJ databases">
        <title>Leucobacter sp. nov., isolated from beetles.</title>
        <authorList>
            <person name="Hyun D.-W."/>
            <person name="Bae J.-W."/>
        </authorList>
    </citation>
    <scope>NUCLEOTIDE SEQUENCE [LARGE SCALE GENOMIC DNA]</scope>
    <source>
        <strain evidence="1 2">HDW9C</strain>
    </source>
</reference>
<dbReference type="AlphaFoldDB" id="A0A6G7XF97"/>
<dbReference type="EMBL" id="CP049863">
    <property type="protein sequence ID" value="QIK63235.1"/>
    <property type="molecule type" value="Genomic_DNA"/>
</dbReference>
<dbReference type="Proteomes" id="UP000502677">
    <property type="component" value="Chromosome"/>
</dbReference>
<dbReference type="KEGG" id="lvi:G7068_08510"/>
<evidence type="ECO:0000313" key="2">
    <source>
        <dbReference type="Proteomes" id="UP000502677"/>
    </source>
</evidence>
<organism evidence="1 2">
    <name type="scientific">Leucobacter viscericola</name>
    <dbReference type="NCBI Taxonomy" id="2714935"/>
    <lineage>
        <taxon>Bacteria</taxon>
        <taxon>Bacillati</taxon>
        <taxon>Actinomycetota</taxon>
        <taxon>Actinomycetes</taxon>
        <taxon>Micrococcales</taxon>
        <taxon>Microbacteriaceae</taxon>
        <taxon>Leucobacter</taxon>
    </lineage>
</organism>
<evidence type="ECO:0000313" key="1">
    <source>
        <dbReference type="EMBL" id="QIK63235.1"/>
    </source>
</evidence>
<sequence>MSLASLTVGPAAWANEAAENTLTESVVTDSLSELGHLVATPAADSGSPLGETFLGDGVVDIPVNAAEGVSILDEDGSGVLIGLPNASKSDSAGVVEEGAVTYLGSNSANTVVVADYGVQMLTTIANEDAPTRYDYPLTLSEGQKLALTDEGLPAIFGVDGEIEMLVAAPWAKDAAGKDVQTEYEVNGSTLTQIVHHTDSSSVVYPVTADPIWIAPWVFRCLLGVGIRGPEIVRIAALGTPGSIAAAFGRGAVACIFGK</sequence>
<proteinExistence type="predicted"/>
<gene>
    <name evidence="1" type="ORF">G7068_08510</name>
</gene>
<accession>A0A6G7XF97</accession>
<keyword evidence="2" id="KW-1185">Reference proteome</keyword>